<keyword evidence="8" id="KW-0804">Transcription</keyword>
<dbReference type="GO" id="GO:0008270">
    <property type="term" value="F:zinc ion binding"/>
    <property type="evidence" value="ECO:0007669"/>
    <property type="project" value="UniProtKB-KW"/>
</dbReference>
<dbReference type="GO" id="GO:0000981">
    <property type="term" value="F:DNA-binding transcription factor activity, RNA polymerase II-specific"/>
    <property type="evidence" value="ECO:0007669"/>
    <property type="project" value="TreeGrafter"/>
</dbReference>
<comment type="subcellular location">
    <subcellularLocation>
        <location evidence="1">Nucleus</location>
    </subcellularLocation>
</comment>
<dbReference type="AlphaFoldDB" id="A0A0R3UG87"/>
<feature type="domain" description="R3H" evidence="10">
    <location>
        <begin position="317"/>
        <end position="386"/>
    </location>
</feature>
<evidence type="ECO:0000256" key="7">
    <source>
        <dbReference type="ARBA" id="ARBA00023015"/>
    </source>
</evidence>
<comment type="similarity">
    <text evidence="2">Belongs to the NFX1 family.</text>
</comment>
<keyword evidence="6" id="KW-0862">Zinc</keyword>
<dbReference type="PANTHER" id="PTHR12360:SF12">
    <property type="entry name" value="TRANSCRIPTIONAL REPRESSOR NF-X1"/>
    <property type="match status" value="1"/>
</dbReference>
<dbReference type="PROSITE" id="PS51061">
    <property type="entry name" value="R3H"/>
    <property type="match status" value="1"/>
</dbReference>
<evidence type="ECO:0000256" key="2">
    <source>
        <dbReference type="ARBA" id="ARBA00007269"/>
    </source>
</evidence>
<dbReference type="Proteomes" id="UP000267029">
    <property type="component" value="Unassembled WGS sequence"/>
</dbReference>
<dbReference type="Pfam" id="PF01424">
    <property type="entry name" value="R3H"/>
    <property type="match status" value="1"/>
</dbReference>
<keyword evidence="5" id="KW-0863">Zinc-finger</keyword>
<dbReference type="Gene3D" id="3.30.1370.50">
    <property type="entry name" value="R3H-like domain"/>
    <property type="match status" value="1"/>
</dbReference>
<evidence type="ECO:0000256" key="6">
    <source>
        <dbReference type="ARBA" id="ARBA00022833"/>
    </source>
</evidence>
<sequence>MVIHACNEVCGRMLSCGKHTCEDVCHCGPCGTCWRGVIYEELYCYCGATCLPPPQPCGSLPPECPEPCSREHPCDHPVQHTCHSELECPKCTVLMTKRCLGDHTWMFNVPCFQTVVTCGRPCDKPLPRCSHRCKRQCHAGPCLADASSEASGCTPLESACTQPCTAPRSGCGHPCGQPCHEASGITCSQALGKLKCQFMIPLVCACGHRQEEQPCYQVSILVAALKKKDPNFFLRSQNSQSSKLPFGLPSNDVLPCDSSCTRANQEAEAKATAPTMWVRGGAHVVDDSLPAPFPPPEYSDWLKQFALDNLSFAADVEKTLYELVEKAFEITKAGNKADFNKCISHRFVPMNRHKRRFIIELAEFYGIECVELDPGPHRHVQALTTAAKARFPGGGSKQHFVSLVGKMQSNFVGSVKFPEPAQSQIMKPAFLRSVQDDSSKNVSFSSVVGNKGLTDKSTWDD</sequence>
<evidence type="ECO:0000259" key="10">
    <source>
        <dbReference type="PROSITE" id="PS51061"/>
    </source>
</evidence>
<keyword evidence="4" id="KW-0677">Repeat</keyword>
<evidence type="ECO:0000256" key="1">
    <source>
        <dbReference type="ARBA" id="ARBA00004123"/>
    </source>
</evidence>
<evidence type="ECO:0000256" key="4">
    <source>
        <dbReference type="ARBA" id="ARBA00022737"/>
    </source>
</evidence>
<keyword evidence="12" id="KW-1185">Reference proteome</keyword>
<evidence type="ECO:0000256" key="3">
    <source>
        <dbReference type="ARBA" id="ARBA00022723"/>
    </source>
</evidence>
<evidence type="ECO:0000313" key="12">
    <source>
        <dbReference type="Proteomes" id="UP000267029"/>
    </source>
</evidence>
<dbReference type="OrthoDB" id="6512771at2759"/>
<name>A0A0R3UG87_MESCO</name>
<evidence type="ECO:0000256" key="5">
    <source>
        <dbReference type="ARBA" id="ARBA00022771"/>
    </source>
</evidence>
<dbReference type="WBParaSite" id="MCU_001526-RA">
    <property type="protein sequence ID" value="MCU_001526-RA"/>
    <property type="gene ID" value="MCU_001526"/>
</dbReference>
<dbReference type="InterPro" id="IPR001374">
    <property type="entry name" value="R3H_dom"/>
</dbReference>
<dbReference type="GO" id="GO:0005634">
    <property type="term" value="C:nucleus"/>
    <property type="evidence" value="ECO:0007669"/>
    <property type="project" value="UniProtKB-SubCell"/>
</dbReference>
<proteinExistence type="inferred from homology"/>
<dbReference type="STRING" id="53468.A0A0R3UG87"/>
<keyword evidence="3" id="KW-0479">Metal-binding</keyword>
<dbReference type="GO" id="GO:0000122">
    <property type="term" value="P:negative regulation of transcription by RNA polymerase II"/>
    <property type="evidence" value="ECO:0007669"/>
    <property type="project" value="TreeGrafter"/>
</dbReference>
<dbReference type="InterPro" id="IPR034078">
    <property type="entry name" value="NFX1_fam"/>
</dbReference>
<keyword evidence="9" id="KW-0539">Nucleus</keyword>
<dbReference type="PANTHER" id="PTHR12360">
    <property type="entry name" value="NUCLEAR TRANSCRIPTION FACTOR, X-BOX BINDING 1 NFX1"/>
    <property type="match status" value="1"/>
</dbReference>
<protein>
    <submittedName>
        <fullName evidence="13">R3H domain-containing protein</fullName>
    </submittedName>
</protein>
<keyword evidence="7" id="KW-0805">Transcription regulation</keyword>
<evidence type="ECO:0000313" key="11">
    <source>
        <dbReference type="EMBL" id="VDD80214.1"/>
    </source>
</evidence>
<evidence type="ECO:0000256" key="8">
    <source>
        <dbReference type="ARBA" id="ARBA00023163"/>
    </source>
</evidence>
<evidence type="ECO:0000256" key="9">
    <source>
        <dbReference type="ARBA" id="ARBA00023242"/>
    </source>
</evidence>
<dbReference type="CDD" id="cd06008">
    <property type="entry name" value="NF-X1-zinc-finger"/>
    <property type="match status" value="2"/>
</dbReference>
<dbReference type="SUPFAM" id="SSF82708">
    <property type="entry name" value="R3H domain"/>
    <property type="match status" value="1"/>
</dbReference>
<dbReference type="SMART" id="SM00438">
    <property type="entry name" value="ZnF_NFX"/>
    <property type="match status" value="4"/>
</dbReference>
<dbReference type="GO" id="GO:0000977">
    <property type="term" value="F:RNA polymerase II transcription regulatory region sequence-specific DNA binding"/>
    <property type="evidence" value="ECO:0007669"/>
    <property type="project" value="TreeGrafter"/>
</dbReference>
<gene>
    <name evidence="11" type="ORF">MCOS_LOCUS6217</name>
</gene>
<reference evidence="13" key="2">
    <citation type="submission" date="2019-11" db="UniProtKB">
        <authorList>
            <consortium name="WormBaseParasite"/>
        </authorList>
    </citation>
    <scope>IDENTIFICATION</scope>
</reference>
<dbReference type="InterPro" id="IPR036867">
    <property type="entry name" value="R3H_dom_sf"/>
</dbReference>
<dbReference type="InterPro" id="IPR000967">
    <property type="entry name" value="Znf_NFX1"/>
</dbReference>
<organism evidence="11 12">
    <name type="scientific">Mesocestoides corti</name>
    <name type="common">Flatworm</name>
    <dbReference type="NCBI Taxonomy" id="53468"/>
    <lineage>
        <taxon>Eukaryota</taxon>
        <taxon>Metazoa</taxon>
        <taxon>Spiralia</taxon>
        <taxon>Lophotrochozoa</taxon>
        <taxon>Platyhelminthes</taxon>
        <taxon>Cestoda</taxon>
        <taxon>Eucestoda</taxon>
        <taxon>Cyclophyllidea</taxon>
        <taxon>Mesocestoididae</taxon>
        <taxon>Mesocestoides</taxon>
    </lineage>
</organism>
<evidence type="ECO:0000313" key="13">
    <source>
        <dbReference type="WBParaSite" id="MCU_001526-RA"/>
    </source>
</evidence>
<reference evidence="11 12" key="1">
    <citation type="submission" date="2018-10" db="EMBL/GenBank/DDBJ databases">
        <authorList>
            <consortium name="Pathogen Informatics"/>
        </authorList>
    </citation>
    <scope>NUCLEOTIDE SEQUENCE [LARGE SCALE GENOMIC DNA]</scope>
</reference>
<accession>A0A0R3UG87</accession>
<dbReference type="EMBL" id="UXSR01005242">
    <property type="protein sequence ID" value="VDD80214.1"/>
    <property type="molecule type" value="Genomic_DNA"/>
</dbReference>